<dbReference type="OrthoDB" id="9808093at2"/>
<dbReference type="InterPro" id="IPR017968">
    <property type="entry name" value="Acylphosphatase_CS"/>
</dbReference>
<feature type="active site" evidence="4">
    <location>
        <position position="19"/>
    </location>
</feature>
<protein>
    <recommendedName>
        <fullName evidence="2 4">Acylphosphatase</fullName>
        <ecNumber evidence="2 4">3.6.1.7</ecNumber>
    </recommendedName>
</protein>
<dbReference type="Pfam" id="PF00708">
    <property type="entry name" value="Acylphosphatase"/>
    <property type="match status" value="1"/>
</dbReference>
<evidence type="ECO:0000256" key="6">
    <source>
        <dbReference type="RuleBase" id="RU004168"/>
    </source>
</evidence>
<dbReference type="PANTHER" id="PTHR47268">
    <property type="entry name" value="ACYLPHOSPHATASE"/>
    <property type="match status" value="1"/>
</dbReference>
<dbReference type="Gene3D" id="3.30.70.100">
    <property type="match status" value="1"/>
</dbReference>
<dbReference type="Proteomes" id="UP000324209">
    <property type="component" value="Chromosome"/>
</dbReference>
<evidence type="ECO:0000256" key="3">
    <source>
        <dbReference type="ARBA" id="ARBA00047645"/>
    </source>
</evidence>
<reference evidence="8 9" key="1">
    <citation type="submission" date="2019-02" db="EMBL/GenBank/DDBJ databases">
        <title>Complete Genome Sequence and Methylome Analysis of free living Spirochaetas.</title>
        <authorList>
            <person name="Fomenkov A."/>
            <person name="Dubinina G."/>
            <person name="Leshcheva N."/>
            <person name="Mikheeva N."/>
            <person name="Grabovich M."/>
            <person name="Vincze T."/>
            <person name="Roberts R.J."/>
        </authorList>
    </citation>
    <scope>NUCLEOTIDE SEQUENCE [LARGE SCALE GENOMIC DNA]</scope>
    <source>
        <strain evidence="8 9">K2</strain>
    </source>
</reference>
<dbReference type="PRINTS" id="PR00112">
    <property type="entry name" value="ACYLPHPHTASE"/>
</dbReference>
<dbReference type="InterPro" id="IPR001792">
    <property type="entry name" value="Acylphosphatase-like_dom"/>
</dbReference>
<dbReference type="GO" id="GO:0003998">
    <property type="term" value="F:acylphosphatase activity"/>
    <property type="evidence" value="ECO:0007669"/>
    <property type="project" value="UniProtKB-EC"/>
</dbReference>
<accession>A0A5C1QMK8</accession>
<dbReference type="SUPFAM" id="SSF54975">
    <property type="entry name" value="Acylphosphatase/BLUF domain-like"/>
    <property type="match status" value="1"/>
</dbReference>
<dbReference type="PROSITE" id="PS00150">
    <property type="entry name" value="ACYLPHOSPHATASE_1"/>
    <property type="match status" value="1"/>
</dbReference>
<dbReference type="InterPro" id="IPR036046">
    <property type="entry name" value="Acylphosphatase-like_dom_sf"/>
</dbReference>
<dbReference type="KEGG" id="ock:EXM22_10800"/>
<dbReference type="EMBL" id="CP036150">
    <property type="protein sequence ID" value="QEN08449.1"/>
    <property type="molecule type" value="Genomic_DNA"/>
</dbReference>
<evidence type="ECO:0000256" key="1">
    <source>
        <dbReference type="ARBA" id="ARBA00005614"/>
    </source>
</evidence>
<evidence type="ECO:0000313" key="8">
    <source>
        <dbReference type="EMBL" id="QEN08449.1"/>
    </source>
</evidence>
<dbReference type="PROSITE" id="PS51160">
    <property type="entry name" value="ACYLPHOSPHATASE_3"/>
    <property type="match status" value="1"/>
</dbReference>
<comment type="similarity">
    <text evidence="1 6">Belongs to the acylphosphatase family.</text>
</comment>
<dbReference type="InterPro" id="IPR020456">
    <property type="entry name" value="Acylphosphatase"/>
</dbReference>
<evidence type="ECO:0000256" key="2">
    <source>
        <dbReference type="ARBA" id="ARBA00012150"/>
    </source>
</evidence>
<gene>
    <name evidence="8" type="ORF">EXM22_10800</name>
</gene>
<dbReference type="PROSITE" id="PS00151">
    <property type="entry name" value="ACYLPHOSPHATASE_2"/>
    <property type="match status" value="1"/>
</dbReference>
<name>A0A5C1QMK8_9SPIO</name>
<evidence type="ECO:0000256" key="4">
    <source>
        <dbReference type="PROSITE-ProRule" id="PRU00520"/>
    </source>
</evidence>
<dbReference type="EC" id="3.6.1.7" evidence="2 4"/>
<dbReference type="RefSeq" id="WP_149486530.1">
    <property type="nucleotide sequence ID" value="NZ_CP036150.1"/>
</dbReference>
<feature type="active site" evidence="4">
    <location>
        <position position="37"/>
    </location>
</feature>
<sequence>MKNAVRVRVTGRVQGVGFRYFTCRHARRLGITGWVRNEYDGSVLVQMQGPSEVLEDMCRCLEKGPDYSDVEEVQSLQTSFDQTLVGFSLRS</sequence>
<evidence type="ECO:0000256" key="5">
    <source>
        <dbReference type="RuleBase" id="RU000553"/>
    </source>
</evidence>
<dbReference type="AlphaFoldDB" id="A0A5C1QMK8"/>
<organism evidence="8 9">
    <name type="scientific">Oceanispirochaeta crateris</name>
    <dbReference type="NCBI Taxonomy" id="2518645"/>
    <lineage>
        <taxon>Bacteria</taxon>
        <taxon>Pseudomonadati</taxon>
        <taxon>Spirochaetota</taxon>
        <taxon>Spirochaetia</taxon>
        <taxon>Spirochaetales</taxon>
        <taxon>Spirochaetaceae</taxon>
        <taxon>Oceanispirochaeta</taxon>
    </lineage>
</organism>
<comment type="catalytic activity">
    <reaction evidence="3 4 5">
        <text>an acyl phosphate + H2O = a carboxylate + phosphate + H(+)</text>
        <dbReference type="Rhea" id="RHEA:14965"/>
        <dbReference type="ChEBI" id="CHEBI:15377"/>
        <dbReference type="ChEBI" id="CHEBI:15378"/>
        <dbReference type="ChEBI" id="CHEBI:29067"/>
        <dbReference type="ChEBI" id="CHEBI:43474"/>
        <dbReference type="ChEBI" id="CHEBI:59918"/>
        <dbReference type="EC" id="3.6.1.7"/>
    </reaction>
</comment>
<proteinExistence type="inferred from homology"/>
<keyword evidence="9" id="KW-1185">Reference proteome</keyword>
<dbReference type="PANTHER" id="PTHR47268:SF4">
    <property type="entry name" value="ACYLPHOSPHATASE"/>
    <property type="match status" value="1"/>
</dbReference>
<evidence type="ECO:0000259" key="7">
    <source>
        <dbReference type="PROSITE" id="PS51160"/>
    </source>
</evidence>
<evidence type="ECO:0000313" key="9">
    <source>
        <dbReference type="Proteomes" id="UP000324209"/>
    </source>
</evidence>
<feature type="domain" description="Acylphosphatase-like" evidence="7">
    <location>
        <begin position="4"/>
        <end position="91"/>
    </location>
</feature>
<keyword evidence="4 5" id="KW-0378">Hydrolase</keyword>